<dbReference type="InterPro" id="IPR036388">
    <property type="entry name" value="WH-like_DNA-bd_sf"/>
</dbReference>
<dbReference type="InterPro" id="IPR036390">
    <property type="entry name" value="WH_DNA-bd_sf"/>
</dbReference>
<feature type="domain" description="HTH crp-type" evidence="4">
    <location>
        <begin position="152"/>
        <end position="218"/>
    </location>
</feature>
<reference evidence="5 6" key="1">
    <citation type="submission" date="2016-11" db="EMBL/GenBank/DDBJ databases">
        <authorList>
            <person name="Jaros S."/>
            <person name="Januszkiewicz K."/>
            <person name="Wedrychowicz H."/>
        </authorList>
    </citation>
    <scope>NUCLEOTIDE SEQUENCE [LARGE SCALE GENOMIC DNA]</scope>
    <source>
        <strain evidence="5 6">DSM 10068</strain>
    </source>
</reference>
<evidence type="ECO:0000313" key="5">
    <source>
        <dbReference type="EMBL" id="SHH84278.1"/>
    </source>
</evidence>
<dbReference type="PROSITE" id="PS51063">
    <property type="entry name" value="HTH_CRP_2"/>
    <property type="match status" value="1"/>
</dbReference>
<dbReference type="CDD" id="cd00038">
    <property type="entry name" value="CAP_ED"/>
    <property type="match status" value="1"/>
</dbReference>
<dbReference type="SUPFAM" id="SSF51206">
    <property type="entry name" value="cAMP-binding domain-like"/>
    <property type="match status" value="1"/>
</dbReference>
<accession>A0A1M5WA16</accession>
<evidence type="ECO:0000259" key="4">
    <source>
        <dbReference type="PROSITE" id="PS51063"/>
    </source>
</evidence>
<protein>
    <submittedName>
        <fullName evidence="5">CRP/FNR family transcriptional regulator, anaerobic regulatory protein</fullName>
    </submittedName>
</protein>
<dbReference type="GO" id="GO:0006355">
    <property type="term" value="P:regulation of DNA-templated transcription"/>
    <property type="evidence" value="ECO:0007669"/>
    <property type="project" value="InterPro"/>
</dbReference>
<keyword evidence="2" id="KW-0238">DNA-binding</keyword>
<dbReference type="Gene3D" id="1.10.10.10">
    <property type="entry name" value="Winged helix-like DNA-binding domain superfamily/Winged helix DNA-binding domain"/>
    <property type="match status" value="1"/>
</dbReference>
<dbReference type="AlphaFoldDB" id="A0A1M5WA16"/>
<dbReference type="InterPro" id="IPR014710">
    <property type="entry name" value="RmlC-like_jellyroll"/>
</dbReference>
<keyword evidence="3" id="KW-0804">Transcription</keyword>
<keyword evidence="1" id="KW-0805">Transcription regulation</keyword>
<keyword evidence="6" id="KW-1185">Reference proteome</keyword>
<dbReference type="InterPro" id="IPR018490">
    <property type="entry name" value="cNMP-bd_dom_sf"/>
</dbReference>
<dbReference type="GO" id="GO:0003677">
    <property type="term" value="F:DNA binding"/>
    <property type="evidence" value="ECO:0007669"/>
    <property type="project" value="UniProtKB-KW"/>
</dbReference>
<evidence type="ECO:0000313" key="6">
    <source>
        <dbReference type="Proteomes" id="UP000183995"/>
    </source>
</evidence>
<dbReference type="EMBL" id="FQXV01000003">
    <property type="protein sequence ID" value="SHH84278.1"/>
    <property type="molecule type" value="Genomic_DNA"/>
</dbReference>
<dbReference type="RefSeq" id="WP_073076701.1">
    <property type="nucleotide sequence ID" value="NZ_FQXV01000003.1"/>
</dbReference>
<gene>
    <name evidence="5" type="ORF">SAMN02745823_01145</name>
</gene>
<dbReference type="SUPFAM" id="SSF46785">
    <property type="entry name" value="Winged helix' DNA-binding domain"/>
    <property type="match status" value="1"/>
</dbReference>
<evidence type="ECO:0000256" key="2">
    <source>
        <dbReference type="ARBA" id="ARBA00023125"/>
    </source>
</evidence>
<name>A0A1M5WA16_9FIRM</name>
<evidence type="ECO:0000256" key="1">
    <source>
        <dbReference type="ARBA" id="ARBA00023015"/>
    </source>
</evidence>
<sequence>MDTAETAGLLSAHFSAWAHLTKEEQDGMLSDTVLTRYAKGACIHNGENDCKGMLLIKKGQLRTYMLSESGKEITLYRLGAGDVCVLSASCVLSAITFEVQIDAEEDSEVLFISPLYLQSLMERNIHVECFVYKTATDRFSDVMWAMQQILFMSMDKRLAVFLWDEIAKTADDTVHLTHEQVARDVGSAREVVSRMLKYFSSEGIVELSRGGIRIINKQKLRKLAE</sequence>
<dbReference type="Gene3D" id="2.60.120.10">
    <property type="entry name" value="Jelly Rolls"/>
    <property type="match status" value="1"/>
</dbReference>
<dbReference type="InterPro" id="IPR000595">
    <property type="entry name" value="cNMP-bd_dom"/>
</dbReference>
<dbReference type="OrthoDB" id="9776746at2"/>
<organism evidence="5 6">
    <name type="scientific">Sporobacter termitidis DSM 10068</name>
    <dbReference type="NCBI Taxonomy" id="1123282"/>
    <lineage>
        <taxon>Bacteria</taxon>
        <taxon>Bacillati</taxon>
        <taxon>Bacillota</taxon>
        <taxon>Clostridia</taxon>
        <taxon>Eubacteriales</taxon>
        <taxon>Oscillospiraceae</taxon>
        <taxon>Sporobacter</taxon>
    </lineage>
</organism>
<dbReference type="InterPro" id="IPR012318">
    <property type="entry name" value="HTH_CRP"/>
</dbReference>
<dbReference type="STRING" id="1123282.SAMN02745823_01145"/>
<dbReference type="Pfam" id="PF13545">
    <property type="entry name" value="HTH_Crp_2"/>
    <property type="match status" value="1"/>
</dbReference>
<dbReference type="Proteomes" id="UP000183995">
    <property type="component" value="Unassembled WGS sequence"/>
</dbReference>
<dbReference type="SMART" id="SM00419">
    <property type="entry name" value="HTH_CRP"/>
    <property type="match status" value="1"/>
</dbReference>
<evidence type="ECO:0000256" key="3">
    <source>
        <dbReference type="ARBA" id="ARBA00023163"/>
    </source>
</evidence>
<proteinExistence type="predicted"/>
<dbReference type="Pfam" id="PF00027">
    <property type="entry name" value="cNMP_binding"/>
    <property type="match status" value="1"/>
</dbReference>